<feature type="signal peptide" evidence="1">
    <location>
        <begin position="1"/>
        <end position="15"/>
    </location>
</feature>
<reference evidence="2 3" key="1">
    <citation type="journal article" date="2012" name="BMC Genomics">
        <title>Sequencing the genome of Marssonina brunnea reveals fungus-poplar co-evolution.</title>
        <authorList>
            <person name="Zhu S."/>
            <person name="Cao Y.-Z."/>
            <person name="Jiang C."/>
            <person name="Tan B.-Y."/>
            <person name="Wang Z."/>
            <person name="Feng S."/>
            <person name="Zhang L."/>
            <person name="Su X.-H."/>
            <person name="Brejova B."/>
            <person name="Vinar T."/>
            <person name="Xu M."/>
            <person name="Wang M.-X."/>
            <person name="Zhang S.-G."/>
            <person name="Huang M.-R."/>
            <person name="Wu R."/>
            <person name="Zhou Y."/>
        </authorList>
    </citation>
    <scope>NUCLEOTIDE SEQUENCE [LARGE SCALE GENOMIC DNA]</scope>
    <source>
        <strain evidence="2 3">MB_m1</strain>
    </source>
</reference>
<feature type="chain" id="PRO_5012113246" evidence="1">
    <location>
        <begin position="16"/>
        <end position="107"/>
    </location>
</feature>
<dbReference type="GeneID" id="18758164"/>
<protein>
    <submittedName>
        <fullName evidence="2">Uncharacterized protein</fullName>
    </submittedName>
</protein>
<accession>K1X1V2</accession>
<keyword evidence="3" id="KW-1185">Reference proteome</keyword>
<dbReference type="KEGG" id="mbe:MBM_02229"/>
<proteinExistence type="predicted"/>
<evidence type="ECO:0000313" key="3">
    <source>
        <dbReference type="Proteomes" id="UP000006753"/>
    </source>
</evidence>
<evidence type="ECO:0000256" key="1">
    <source>
        <dbReference type="SAM" id="SignalP"/>
    </source>
</evidence>
<dbReference type="AlphaFoldDB" id="K1X1V2"/>
<dbReference type="Proteomes" id="UP000006753">
    <property type="component" value="Unassembled WGS sequence"/>
</dbReference>
<name>K1X1V2_MARBU</name>
<dbReference type="EMBL" id="JH921431">
    <property type="protein sequence ID" value="EKD18992.1"/>
    <property type="molecule type" value="Genomic_DNA"/>
</dbReference>
<dbReference type="OrthoDB" id="3477104at2759"/>
<keyword evidence="1" id="KW-0732">Signal</keyword>
<dbReference type="HOGENOM" id="CLU_2210588_0_0_1"/>
<dbReference type="InParanoid" id="K1X1V2"/>
<sequence>MKLLALTTLIPLTLSLTLPTDTAANHPATALLRARQQTGFQLHQCAIVGTGNAYCRTCASTSCPSVKTLIHGRKYGFDCVCRSGQCVDGFCGWDYYVDGDCWVWALR</sequence>
<evidence type="ECO:0000313" key="2">
    <source>
        <dbReference type="EMBL" id="EKD18992.1"/>
    </source>
</evidence>
<gene>
    <name evidence="2" type="ORF">MBM_02229</name>
</gene>
<organism evidence="2 3">
    <name type="scientific">Marssonina brunnea f. sp. multigermtubi (strain MB_m1)</name>
    <name type="common">Marssonina leaf spot fungus</name>
    <dbReference type="NCBI Taxonomy" id="1072389"/>
    <lineage>
        <taxon>Eukaryota</taxon>
        <taxon>Fungi</taxon>
        <taxon>Dikarya</taxon>
        <taxon>Ascomycota</taxon>
        <taxon>Pezizomycotina</taxon>
        <taxon>Leotiomycetes</taxon>
        <taxon>Helotiales</taxon>
        <taxon>Drepanopezizaceae</taxon>
        <taxon>Drepanopeziza</taxon>
    </lineage>
</organism>